<evidence type="ECO:0000256" key="3">
    <source>
        <dbReference type="ARBA" id="ARBA00022801"/>
    </source>
</evidence>
<dbReference type="GO" id="GO:0004252">
    <property type="term" value="F:serine-type endopeptidase activity"/>
    <property type="evidence" value="ECO:0007669"/>
    <property type="project" value="InterPro"/>
</dbReference>
<feature type="chain" id="PRO_5003157846" evidence="6">
    <location>
        <begin position="20"/>
        <end position="253"/>
    </location>
</feature>
<dbReference type="InterPro" id="IPR001314">
    <property type="entry name" value="Peptidase_S1A"/>
</dbReference>
<dbReference type="CDD" id="cd00190">
    <property type="entry name" value="Tryp_SPc"/>
    <property type="match status" value="1"/>
</dbReference>
<comment type="similarity">
    <text evidence="1">Belongs to the peptidase S1 family.</text>
</comment>
<keyword evidence="2" id="KW-0645">Protease</keyword>
<dbReference type="GO" id="GO:0006508">
    <property type="term" value="P:proteolysis"/>
    <property type="evidence" value="ECO:0007669"/>
    <property type="project" value="UniProtKB-KW"/>
</dbReference>
<dbReference type="Gene3D" id="2.40.10.10">
    <property type="entry name" value="Trypsin-like serine proteases"/>
    <property type="match status" value="2"/>
</dbReference>
<evidence type="ECO:0000256" key="4">
    <source>
        <dbReference type="ARBA" id="ARBA00022825"/>
    </source>
</evidence>
<dbReference type="InterPro" id="IPR018114">
    <property type="entry name" value="TRYPSIN_HIS"/>
</dbReference>
<keyword evidence="3" id="KW-0378">Hydrolase</keyword>
<accession>E2B507</accession>
<dbReference type="Proteomes" id="UP000008237">
    <property type="component" value="Unassembled WGS sequence"/>
</dbReference>
<dbReference type="PROSITE" id="PS00134">
    <property type="entry name" value="TRYPSIN_HIS"/>
    <property type="match status" value="1"/>
</dbReference>
<dbReference type="Pfam" id="PF00089">
    <property type="entry name" value="Trypsin"/>
    <property type="match status" value="1"/>
</dbReference>
<dbReference type="PROSITE" id="PS50240">
    <property type="entry name" value="TRYPSIN_DOM"/>
    <property type="match status" value="1"/>
</dbReference>
<evidence type="ECO:0000256" key="1">
    <source>
        <dbReference type="ARBA" id="ARBA00007664"/>
    </source>
</evidence>
<dbReference type="FunFam" id="2.40.10.10:FF:000034">
    <property type="entry name" value="Eupolytin"/>
    <property type="match status" value="1"/>
</dbReference>
<dbReference type="STRING" id="610380.E2B507"/>
<evidence type="ECO:0000256" key="6">
    <source>
        <dbReference type="SAM" id="SignalP"/>
    </source>
</evidence>
<gene>
    <name evidence="8" type="ORF">EAI_07718</name>
</gene>
<dbReference type="KEGG" id="hst:105186146"/>
<keyword evidence="5" id="KW-1015">Disulfide bond</keyword>
<keyword evidence="6" id="KW-0732">Signal</keyword>
<protein>
    <submittedName>
        <fullName evidence="8">Chymotrypsin-1</fullName>
    </submittedName>
</protein>
<dbReference type="PANTHER" id="PTHR24276:SF98">
    <property type="entry name" value="FI18310P1-RELATED"/>
    <property type="match status" value="1"/>
</dbReference>
<dbReference type="PRINTS" id="PR00722">
    <property type="entry name" value="CHYMOTRYPSIN"/>
</dbReference>
<evidence type="ECO:0000313" key="9">
    <source>
        <dbReference type="Proteomes" id="UP000008237"/>
    </source>
</evidence>
<name>E2B507_HARSA</name>
<evidence type="ECO:0000313" key="8">
    <source>
        <dbReference type="EMBL" id="EFN89215.1"/>
    </source>
</evidence>
<dbReference type="SMART" id="SM00020">
    <property type="entry name" value="Tryp_SPc"/>
    <property type="match status" value="1"/>
</dbReference>
<dbReference type="AlphaFoldDB" id="E2B507"/>
<evidence type="ECO:0000259" key="7">
    <source>
        <dbReference type="PROSITE" id="PS50240"/>
    </source>
</evidence>
<organism evidence="9">
    <name type="scientific">Harpegnathos saltator</name>
    <name type="common">Jerdon's jumping ant</name>
    <dbReference type="NCBI Taxonomy" id="610380"/>
    <lineage>
        <taxon>Eukaryota</taxon>
        <taxon>Metazoa</taxon>
        <taxon>Ecdysozoa</taxon>
        <taxon>Arthropoda</taxon>
        <taxon>Hexapoda</taxon>
        <taxon>Insecta</taxon>
        <taxon>Pterygota</taxon>
        <taxon>Neoptera</taxon>
        <taxon>Endopterygota</taxon>
        <taxon>Hymenoptera</taxon>
        <taxon>Apocrita</taxon>
        <taxon>Aculeata</taxon>
        <taxon>Formicoidea</taxon>
        <taxon>Formicidae</taxon>
        <taxon>Ponerinae</taxon>
        <taxon>Ponerini</taxon>
        <taxon>Harpegnathos</taxon>
    </lineage>
</organism>
<dbReference type="OrthoDB" id="60866at2759"/>
<feature type="domain" description="Peptidase S1" evidence="7">
    <location>
        <begin position="25"/>
        <end position="251"/>
    </location>
</feature>
<dbReference type="PANTHER" id="PTHR24276">
    <property type="entry name" value="POLYSERASE-RELATED"/>
    <property type="match status" value="1"/>
</dbReference>
<dbReference type="InParanoid" id="E2B507"/>
<dbReference type="EMBL" id="GL445685">
    <property type="protein sequence ID" value="EFN89215.1"/>
    <property type="molecule type" value="Genomic_DNA"/>
</dbReference>
<dbReference type="InterPro" id="IPR050430">
    <property type="entry name" value="Peptidase_S1"/>
</dbReference>
<reference evidence="8 9" key="1">
    <citation type="journal article" date="2010" name="Science">
        <title>Genomic comparison of the ants Camponotus floridanus and Harpegnathos saltator.</title>
        <authorList>
            <person name="Bonasio R."/>
            <person name="Zhang G."/>
            <person name="Ye C."/>
            <person name="Mutti N.S."/>
            <person name="Fang X."/>
            <person name="Qin N."/>
            <person name="Donahue G."/>
            <person name="Yang P."/>
            <person name="Li Q."/>
            <person name="Li C."/>
            <person name="Zhang P."/>
            <person name="Huang Z."/>
            <person name="Berger S.L."/>
            <person name="Reinberg D."/>
            <person name="Wang J."/>
            <person name="Liebig J."/>
        </authorList>
    </citation>
    <scope>NUCLEOTIDE SEQUENCE [LARGE SCALE GENOMIC DNA]</scope>
    <source>
        <strain evidence="8 9">R22 G/1</strain>
    </source>
</reference>
<dbReference type="OMA" id="GLINERW"/>
<sequence>MMKLAILLVVAAIAKQTYGDEPEAIVGGDYAVLGQIKYIASLQTNGGHMCGGSLISDTHVLTAAHCVEGLHSVNDMTVVTGTINWMISGQTHKIKCIRIHPKYNGDPMGAYKYDIAVITLVKPIIINANQAPIPLANMNYATGNYRGTVCGWGLINERWNIPIFRLRCVEMKILETAHCMKEHTYPQTSKGHMCTKAEVDKAFCSGDSGGPLVANGQLCGIVSWSKRCGGDSPDVYTSVYDYRDFIKESQMMC</sequence>
<dbReference type="InterPro" id="IPR009003">
    <property type="entry name" value="Peptidase_S1_PA"/>
</dbReference>
<proteinExistence type="inferred from homology"/>
<keyword evidence="4" id="KW-0720">Serine protease</keyword>
<dbReference type="InterPro" id="IPR043504">
    <property type="entry name" value="Peptidase_S1_PA_chymotrypsin"/>
</dbReference>
<keyword evidence="9" id="KW-1185">Reference proteome</keyword>
<dbReference type="SUPFAM" id="SSF50494">
    <property type="entry name" value="Trypsin-like serine proteases"/>
    <property type="match status" value="1"/>
</dbReference>
<evidence type="ECO:0000256" key="5">
    <source>
        <dbReference type="ARBA" id="ARBA00023157"/>
    </source>
</evidence>
<dbReference type="InterPro" id="IPR001254">
    <property type="entry name" value="Trypsin_dom"/>
</dbReference>
<feature type="signal peptide" evidence="6">
    <location>
        <begin position="1"/>
        <end position="19"/>
    </location>
</feature>
<evidence type="ECO:0000256" key="2">
    <source>
        <dbReference type="ARBA" id="ARBA00022670"/>
    </source>
</evidence>